<reference evidence="3 4" key="2">
    <citation type="submission" date="2015-05" db="EMBL/GenBank/DDBJ databases">
        <authorList>
            <person name="Morales-Cruz A."/>
            <person name="Amrine K.C."/>
            <person name="Cantu D."/>
        </authorList>
    </citation>
    <scope>NUCLEOTIDE SEQUENCE [LARGE SCALE GENOMIC DNA]</scope>
    <source>
        <strain evidence="3">DA912</strain>
    </source>
</reference>
<reference evidence="3 4" key="1">
    <citation type="submission" date="2015-05" db="EMBL/GenBank/DDBJ databases">
        <title>Distinctive expansion of gene families associated with plant cell wall degradation and secondary metabolism in the genomes of grapevine trunk pathogens.</title>
        <authorList>
            <person name="Lawrence D.P."/>
            <person name="Travadon R."/>
            <person name="Rolshausen P.E."/>
            <person name="Baumgartner K."/>
        </authorList>
    </citation>
    <scope>NUCLEOTIDE SEQUENCE [LARGE SCALE GENOMIC DNA]</scope>
    <source>
        <strain evidence="3">DA912</strain>
    </source>
</reference>
<evidence type="ECO:0000256" key="1">
    <source>
        <dbReference type="ARBA" id="ARBA00015940"/>
    </source>
</evidence>
<evidence type="ECO:0000259" key="2">
    <source>
        <dbReference type="Pfam" id="PF00694"/>
    </source>
</evidence>
<proteinExistence type="predicted"/>
<evidence type="ECO:0000313" key="3">
    <source>
        <dbReference type="EMBL" id="KKY35724.1"/>
    </source>
</evidence>
<sequence>MVGSYHISATGPWYNHRGHFENISNNLPLGATNAFLPDAHSLQNKGKALDQATGKSGQSRGARWCIMGDANYGGGSSREHVALEPRFLMCVAVIAPRVRAYSRDDPQEAGRAGADVCGPF</sequence>
<dbReference type="GO" id="GO:0006099">
    <property type="term" value="P:tricarboxylic acid cycle"/>
    <property type="evidence" value="ECO:0007669"/>
    <property type="project" value="TreeGrafter"/>
</dbReference>
<dbReference type="InterPro" id="IPR000573">
    <property type="entry name" value="AconitaseA/IPMdHydase_ssu_swvl"/>
</dbReference>
<dbReference type="GO" id="GO:0051539">
    <property type="term" value="F:4 iron, 4 sulfur cluster binding"/>
    <property type="evidence" value="ECO:0007669"/>
    <property type="project" value="TreeGrafter"/>
</dbReference>
<dbReference type="GO" id="GO:0005829">
    <property type="term" value="C:cytosol"/>
    <property type="evidence" value="ECO:0007669"/>
    <property type="project" value="TreeGrafter"/>
</dbReference>
<dbReference type="EMBL" id="LCUC01000147">
    <property type="protein sequence ID" value="KKY35724.1"/>
    <property type="molecule type" value="Genomic_DNA"/>
</dbReference>
<dbReference type="Pfam" id="PF00694">
    <property type="entry name" value="Aconitase_C"/>
    <property type="match status" value="1"/>
</dbReference>
<gene>
    <name evidence="3" type="ORF">UCDDA912_g04332</name>
</gene>
<dbReference type="Gene3D" id="3.20.19.10">
    <property type="entry name" value="Aconitase, domain 4"/>
    <property type="match status" value="1"/>
</dbReference>
<dbReference type="PANTHER" id="PTHR43160">
    <property type="entry name" value="ACONITATE HYDRATASE B"/>
    <property type="match status" value="1"/>
</dbReference>
<dbReference type="SUPFAM" id="SSF52016">
    <property type="entry name" value="LeuD/IlvD-like"/>
    <property type="match status" value="1"/>
</dbReference>
<dbReference type="GO" id="GO:0003994">
    <property type="term" value="F:aconitate hydratase activity"/>
    <property type="evidence" value="ECO:0007669"/>
    <property type="project" value="TreeGrafter"/>
</dbReference>
<name>A0A0G2FNY6_9PEZI</name>
<dbReference type="STRING" id="1214573.A0A0G2FNY6"/>
<dbReference type="InterPro" id="IPR050926">
    <property type="entry name" value="Aconitase/IPM_isomerase"/>
</dbReference>
<dbReference type="GO" id="GO:0005739">
    <property type="term" value="C:mitochondrion"/>
    <property type="evidence" value="ECO:0007669"/>
    <property type="project" value="TreeGrafter"/>
</dbReference>
<accession>A0A0G2FNY6</accession>
<dbReference type="AlphaFoldDB" id="A0A0G2FNY6"/>
<dbReference type="OrthoDB" id="5224256at2759"/>
<comment type="caution">
    <text evidence="3">The sequence shown here is derived from an EMBL/GenBank/DDBJ whole genome shotgun (WGS) entry which is preliminary data.</text>
</comment>
<protein>
    <recommendedName>
        <fullName evidence="1">Aconitate hydratase, mitochondrial</fullName>
    </recommendedName>
</protein>
<dbReference type="PANTHER" id="PTHR43160:SF3">
    <property type="entry name" value="ACONITATE HYDRATASE, MITOCHONDRIAL"/>
    <property type="match status" value="1"/>
</dbReference>
<dbReference type="InterPro" id="IPR015928">
    <property type="entry name" value="Aconitase/3IPM_dehydase_swvl"/>
</dbReference>
<organism evidence="3 4">
    <name type="scientific">Diaporthe ampelina</name>
    <dbReference type="NCBI Taxonomy" id="1214573"/>
    <lineage>
        <taxon>Eukaryota</taxon>
        <taxon>Fungi</taxon>
        <taxon>Dikarya</taxon>
        <taxon>Ascomycota</taxon>
        <taxon>Pezizomycotina</taxon>
        <taxon>Sordariomycetes</taxon>
        <taxon>Sordariomycetidae</taxon>
        <taxon>Diaporthales</taxon>
        <taxon>Diaporthaceae</taxon>
        <taxon>Diaporthe</taxon>
    </lineage>
</organism>
<keyword evidence="4" id="KW-1185">Reference proteome</keyword>
<evidence type="ECO:0000313" key="4">
    <source>
        <dbReference type="Proteomes" id="UP000034680"/>
    </source>
</evidence>
<feature type="domain" description="Aconitase A/isopropylmalate dehydratase small subunit swivel" evidence="2">
    <location>
        <begin position="6"/>
        <end position="96"/>
    </location>
</feature>
<dbReference type="Proteomes" id="UP000034680">
    <property type="component" value="Unassembled WGS sequence"/>
</dbReference>